<keyword evidence="3" id="KW-1185">Reference proteome</keyword>
<dbReference type="Pfam" id="PF05662">
    <property type="entry name" value="YadA_stalk"/>
    <property type="match status" value="1"/>
</dbReference>
<feature type="domain" description="Trimeric autotransporter adhesin YadA-like stalk" evidence="1">
    <location>
        <begin position="16"/>
        <end position="37"/>
    </location>
</feature>
<sequence>MPGVQFGQQIDMNGFKVTEMAPGVAGTDAVNVSQLNANAPQGFAQDVGDGVATAYVVTHNFNTDDVITVIFDKATKQDVMVEVLRSSVNAVTVTFGTPPALNAYRVLVIPVP</sequence>
<evidence type="ECO:0000259" key="1">
    <source>
        <dbReference type="Pfam" id="PF05662"/>
    </source>
</evidence>
<dbReference type="InterPro" id="IPR008635">
    <property type="entry name" value="Coiled_stalk_dom"/>
</dbReference>
<name>A0ABV3CKT6_9ACTN</name>
<evidence type="ECO:0000313" key="3">
    <source>
        <dbReference type="Proteomes" id="UP001551329"/>
    </source>
</evidence>
<evidence type="ECO:0000313" key="2">
    <source>
        <dbReference type="EMBL" id="MEU7074733.1"/>
    </source>
</evidence>
<dbReference type="EMBL" id="JBEZAE010000029">
    <property type="protein sequence ID" value="MEU7074733.1"/>
    <property type="molecule type" value="Genomic_DNA"/>
</dbReference>
<comment type="caution">
    <text evidence="2">The sequence shown here is derived from an EMBL/GenBank/DDBJ whole genome shotgun (WGS) entry which is preliminary data.</text>
</comment>
<gene>
    <name evidence="2" type="ORF">AB0A88_32035</name>
</gene>
<dbReference type="Gene3D" id="6.10.250.2040">
    <property type="match status" value="1"/>
</dbReference>
<organism evidence="2 3">
    <name type="scientific">Streptomyces narbonensis</name>
    <dbReference type="NCBI Taxonomy" id="67333"/>
    <lineage>
        <taxon>Bacteria</taxon>
        <taxon>Bacillati</taxon>
        <taxon>Actinomycetota</taxon>
        <taxon>Actinomycetes</taxon>
        <taxon>Kitasatosporales</taxon>
        <taxon>Streptomycetaceae</taxon>
        <taxon>Streptomyces</taxon>
    </lineage>
</organism>
<accession>A0ABV3CKT6</accession>
<protein>
    <recommendedName>
        <fullName evidence="1">Trimeric autotransporter adhesin YadA-like stalk domain-containing protein</fullName>
    </recommendedName>
</protein>
<dbReference type="Proteomes" id="UP001551329">
    <property type="component" value="Unassembled WGS sequence"/>
</dbReference>
<dbReference type="SUPFAM" id="SSF101967">
    <property type="entry name" value="Adhesin YadA, collagen-binding domain"/>
    <property type="match status" value="1"/>
</dbReference>
<dbReference type="InterPro" id="IPR011049">
    <property type="entry name" value="Serralysin-like_metalloprot_C"/>
</dbReference>
<proteinExistence type="predicted"/>
<dbReference type="RefSeq" id="WP_358477231.1">
    <property type="nucleotide sequence ID" value="NZ_JBEZAE010000029.1"/>
</dbReference>
<reference evidence="2 3" key="1">
    <citation type="submission" date="2024-06" db="EMBL/GenBank/DDBJ databases">
        <title>The Natural Products Discovery Center: Release of the First 8490 Sequenced Strains for Exploring Actinobacteria Biosynthetic Diversity.</title>
        <authorList>
            <person name="Kalkreuter E."/>
            <person name="Kautsar S.A."/>
            <person name="Yang D."/>
            <person name="Bader C.D."/>
            <person name="Teijaro C.N."/>
            <person name="Fluegel L."/>
            <person name="Davis C.M."/>
            <person name="Simpson J.R."/>
            <person name="Lauterbach L."/>
            <person name="Steele A.D."/>
            <person name="Gui C."/>
            <person name="Meng S."/>
            <person name="Li G."/>
            <person name="Viehrig K."/>
            <person name="Ye F."/>
            <person name="Su P."/>
            <person name="Kiefer A.F."/>
            <person name="Nichols A."/>
            <person name="Cepeda A.J."/>
            <person name="Yan W."/>
            <person name="Fan B."/>
            <person name="Jiang Y."/>
            <person name="Adhikari A."/>
            <person name="Zheng C.-J."/>
            <person name="Schuster L."/>
            <person name="Cowan T.M."/>
            <person name="Smanski M.J."/>
            <person name="Chevrette M.G."/>
            <person name="De Carvalho L.P.S."/>
            <person name="Shen B."/>
        </authorList>
    </citation>
    <scope>NUCLEOTIDE SEQUENCE [LARGE SCALE GENOMIC DNA]</scope>
    <source>
        <strain evidence="2 3">NPDC045974</strain>
    </source>
</reference>